<evidence type="ECO:0000313" key="11">
    <source>
        <dbReference type="Proteomes" id="UP000078348"/>
    </source>
</evidence>
<dbReference type="STRING" id="478820.A0A196SP58"/>
<dbReference type="SMART" id="SM00212">
    <property type="entry name" value="UBCc"/>
    <property type="match status" value="1"/>
</dbReference>
<dbReference type="Gene3D" id="3.10.110.10">
    <property type="entry name" value="Ubiquitin Conjugating Enzyme"/>
    <property type="match status" value="1"/>
</dbReference>
<keyword evidence="11" id="KW-1185">Reference proteome</keyword>
<reference evidence="10 11" key="1">
    <citation type="submission" date="2016-05" db="EMBL/GenBank/DDBJ databases">
        <title>Nuclear genome of Blastocystis sp. subtype 1 NandII.</title>
        <authorList>
            <person name="Gentekaki E."/>
            <person name="Curtis B."/>
            <person name="Stairs C."/>
            <person name="Eme L."/>
            <person name="Herman E."/>
            <person name="Klimes V."/>
            <person name="Arias M.C."/>
            <person name="Elias M."/>
            <person name="Hilliou F."/>
            <person name="Klute M."/>
            <person name="Malik S.-B."/>
            <person name="Pightling A."/>
            <person name="Rachubinski R."/>
            <person name="Salas D."/>
            <person name="Schlacht A."/>
            <person name="Suga H."/>
            <person name="Archibald J."/>
            <person name="Ball S.G."/>
            <person name="Clark G."/>
            <person name="Dacks J."/>
            <person name="Van Der Giezen M."/>
            <person name="Tsaousis A."/>
            <person name="Roger A."/>
        </authorList>
    </citation>
    <scope>NUCLEOTIDE SEQUENCE [LARGE SCALE GENOMIC DNA]</scope>
    <source>
        <strain evidence="11">ATCC 50177 / NandII</strain>
    </source>
</reference>
<evidence type="ECO:0000256" key="8">
    <source>
        <dbReference type="SAM" id="MobiDB-lite"/>
    </source>
</evidence>
<dbReference type="EC" id="2.3.2.23" evidence="1"/>
<dbReference type="GO" id="GO:0061631">
    <property type="term" value="F:ubiquitin conjugating enzyme activity"/>
    <property type="evidence" value="ECO:0007669"/>
    <property type="project" value="UniProtKB-EC"/>
</dbReference>
<dbReference type="PANTHER" id="PTHR24068">
    <property type="entry name" value="UBIQUITIN-CONJUGATING ENZYME E2"/>
    <property type="match status" value="1"/>
</dbReference>
<dbReference type="OrthoDB" id="7851174at2759"/>
<dbReference type="Proteomes" id="UP000078348">
    <property type="component" value="Unassembled WGS sequence"/>
</dbReference>
<comment type="caution">
    <text evidence="10">The sequence shown here is derived from an EMBL/GenBank/DDBJ whole genome shotgun (WGS) entry which is preliminary data.</text>
</comment>
<protein>
    <recommendedName>
        <fullName evidence="1">E2 ubiquitin-conjugating enzyme</fullName>
        <ecNumber evidence="1">2.3.2.23</ecNumber>
    </recommendedName>
</protein>
<dbReference type="PROSITE" id="PS50127">
    <property type="entry name" value="UBC_2"/>
    <property type="match status" value="1"/>
</dbReference>
<comment type="similarity">
    <text evidence="7">Belongs to the ubiquitin-conjugating enzyme family.</text>
</comment>
<keyword evidence="2" id="KW-0808">Transferase</keyword>
<dbReference type="SUPFAM" id="SSF54495">
    <property type="entry name" value="UBC-like"/>
    <property type="match status" value="1"/>
</dbReference>
<name>A0A196SP58_BLAHN</name>
<dbReference type="InterPro" id="IPR016135">
    <property type="entry name" value="UBQ-conjugating_enzyme/RWD"/>
</dbReference>
<dbReference type="PROSITE" id="PS00183">
    <property type="entry name" value="UBC_1"/>
    <property type="match status" value="1"/>
</dbReference>
<evidence type="ECO:0000256" key="6">
    <source>
        <dbReference type="PROSITE-ProRule" id="PRU10133"/>
    </source>
</evidence>
<keyword evidence="5 7" id="KW-0067">ATP-binding</keyword>
<sequence>MDADKDKEKSTDEKKPAEQVTKKREHKSGSSSHHGHKKMNMGKAAELTDIMLDPPCGILAAPKDSNIYEWEARLNGPKDTPYEGGVFFLDIHFPEDYPFQPPKITFRTRIYHCNINSNGVICLDTIKNNWSAALTISKVLLTIMQLLSEPNPADPLVKPIAHEMMNSPETYFKTAQEWTKKYASPELVEAK</sequence>
<evidence type="ECO:0000256" key="2">
    <source>
        <dbReference type="ARBA" id="ARBA00022679"/>
    </source>
</evidence>
<evidence type="ECO:0000256" key="7">
    <source>
        <dbReference type="RuleBase" id="RU362109"/>
    </source>
</evidence>
<dbReference type="InterPro" id="IPR023313">
    <property type="entry name" value="UBQ-conjugating_AS"/>
</dbReference>
<evidence type="ECO:0000259" key="9">
    <source>
        <dbReference type="PROSITE" id="PS50127"/>
    </source>
</evidence>
<feature type="region of interest" description="Disordered" evidence="8">
    <location>
        <begin position="1"/>
        <end position="40"/>
    </location>
</feature>
<organism evidence="10 11">
    <name type="scientific">Blastocystis sp. subtype 1 (strain ATCC 50177 / NandII)</name>
    <dbReference type="NCBI Taxonomy" id="478820"/>
    <lineage>
        <taxon>Eukaryota</taxon>
        <taxon>Sar</taxon>
        <taxon>Stramenopiles</taxon>
        <taxon>Bigyra</taxon>
        <taxon>Opalozoa</taxon>
        <taxon>Opalinata</taxon>
        <taxon>Blastocystidae</taxon>
        <taxon>Blastocystis</taxon>
    </lineage>
</organism>
<feature type="domain" description="UBC core" evidence="9">
    <location>
        <begin position="38"/>
        <end position="184"/>
    </location>
</feature>
<evidence type="ECO:0000256" key="1">
    <source>
        <dbReference type="ARBA" id="ARBA00012486"/>
    </source>
</evidence>
<dbReference type="Pfam" id="PF00179">
    <property type="entry name" value="UQ_con"/>
    <property type="match status" value="1"/>
</dbReference>
<dbReference type="EMBL" id="LXWW01000023">
    <property type="protein sequence ID" value="OAO17604.1"/>
    <property type="molecule type" value="Genomic_DNA"/>
</dbReference>
<dbReference type="FunFam" id="3.10.110.10:FF:000060">
    <property type="entry name" value="Ubiquitin conjugating enzyme (UbcB)"/>
    <property type="match status" value="1"/>
</dbReference>
<evidence type="ECO:0000313" key="10">
    <source>
        <dbReference type="EMBL" id="OAO17604.1"/>
    </source>
</evidence>
<dbReference type="AlphaFoldDB" id="A0A196SP58"/>
<feature type="compositionally biased region" description="Basic and acidic residues" evidence="8">
    <location>
        <begin position="1"/>
        <end position="22"/>
    </location>
</feature>
<gene>
    <name evidence="10" type="ORF">AV274_0628</name>
</gene>
<keyword evidence="3 7" id="KW-0547">Nucleotide-binding</keyword>
<keyword evidence="4 7" id="KW-0833">Ubl conjugation pathway</keyword>
<dbReference type="InterPro" id="IPR000608">
    <property type="entry name" value="UBC"/>
</dbReference>
<evidence type="ECO:0000256" key="4">
    <source>
        <dbReference type="ARBA" id="ARBA00022786"/>
    </source>
</evidence>
<accession>A0A196SP58</accession>
<dbReference type="GO" id="GO:0005524">
    <property type="term" value="F:ATP binding"/>
    <property type="evidence" value="ECO:0007669"/>
    <property type="project" value="UniProtKB-UniRule"/>
</dbReference>
<proteinExistence type="inferred from homology"/>
<feature type="active site" description="Glycyl thioester intermediate" evidence="6">
    <location>
        <position position="122"/>
    </location>
</feature>
<evidence type="ECO:0000256" key="3">
    <source>
        <dbReference type="ARBA" id="ARBA00022741"/>
    </source>
</evidence>
<evidence type="ECO:0000256" key="5">
    <source>
        <dbReference type="ARBA" id="ARBA00022840"/>
    </source>
</evidence>